<dbReference type="Proteomes" id="UP000095751">
    <property type="component" value="Unassembled WGS sequence"/>
</dbReference>
<proteinExistence type="predicted"/>
<evidence type="ECO:0000313" key="1">
    <source>
        <dbReference type="EMBL" id="OEU07821.1"/>
    </source>
</evidence>
<feature type="non-terminal residue" evidence="1">
    <location>
        <position position="194"/>
    </location>
</feature>
<sequence>MSKEGQAQQIKPAEVAKQIKRLLKELSEPRADVARLDELRRIFTQLNDVGELTFPKTTTTTSTTKSGSRSVAAKWSTFLHKSHDTMISQLCERVKLGRHASIRCLWGVIAGSPKGLSSSSYRYVNAELLEKWMCAMTSQESTEMDKGMTNMVDNELLRPYRDIQFYSLGVITKLATSVYNDDGDSDDDDDDDEK</sequence>
<dbReference type="InParanoid" id="A0A1E7EPE3"/>
<keyword evidence="2" id="KW-1185">Reference proteome</keyword>
<gene>
    <name evidence="1" type="ORF">FRACYDRAFT_197021</name>
</gene>
<accession>A0A1E7EPE3</accession>
<reference evidence="1 2" key="1">
    <citation type="submission" date="2016-09" db="EMBL/GenBank/DDBJ databases">
        <title>Extensive genetic diversity and differential bi-allelic expression allows diatom success in the polar Southern Ocean.</title>
        <authorList>
            <consortium name="DOE Joint Genome Institute"/>
            <person name="Mock T."/>
            <person name="Otillar R.P."/>
            <person name="Strauss J."/>
            <person name="Dupont C."/>
            <person name="Frickenhaus S."/>
            <person name="Maumus F."/>
            <person name="Mcmullan M."/>
            <person name="Sanges R."/>
            <person name="Schmutz J."/>
            <person name="Toseland A."/>
            <person name="Valas R."/>
            <person name="Veluchamy A."/>
            <person name="Ward B.J."/>
            <person name="Allen A."/>
            <person name="Barry K."/>
            <person name="Falciatore A."/>
            <person name="Ferrante M."/>
            <person name="Fortunato A.E."/>
            <person name="Gloeckner G."/>
            <person name="Gruber A."/>
            <person name="Hipkin R."/>
            <person name="Janech M."/>
            <person name="Kroth P."/>
            <person name="Leese F."/>
            <person name="Lindquist E."/>
            <person name="Lyon B.R."/>
            <person name="Martin J."/>
            <person name="Mayer C."/>
            <person name="Parker M."/>
            <person name="Quesneville H."/>
            <person name="Raymond J."/>
            <person name="Uhlig C."/>
            <person name="Valentin K.U."/>
            <person name="Worden A.Z."/>
            <person name="Armbrust E.V."/>
            <person name="Bowler C."/>
            <person name="Green B."/>
            <person name="Moulton V."/>
            <person name="Van Oosterhout C."/>
            <person name="Grigoriev I."/>
        </authorList>
    </citation>
    <scope>NUCLEOTIDE SEQUENCE [LARGE SCALE GENOMIC DNA]</scope>
    <source>
        <strain evidence="1 2">CCMP1102</strain>
    </source>
</reference>
<organism evidence="1 2">
    <name type="scientific">Fragilariopsis cylindrus CCMP1102</name>
    <dbReference type="NCBI Taxonomy" id="635003"/>
    <lineage>
        <taxon>Eukaryota</taxon>
        <taxon>Sar</taxon>
        <taxon>Stramenopiles</taxon>
        <taxon>Ochrophyta</taxon>
        <taxon>Bacillariophyta</taxon>
        <taxon>Bacillariophyceae</taxon>
        <taxon>Bacillariophycidae</taxon>
        <taxon>Bacillariales</taxon>
        <taxon>Bacillariaceae</taxon>
        <taxon>Fragilariopsis</taxon>
    </lineage>
</organism>
<dbReference type="EMBL" id="KV784383">
    <property type="protein sequence ID" value="OEU07821.1"/>
    <property type="molecule type" value="Genomic_DNA"/>
</dbReference>
<protein>
    <submittedName>
        <fullName evidence="1">Uncharacterized protein</fullName>
    </submittedName>
</protein>
<evidence type="ECO:0000313" key="2">
    <source>
        <dbReference type="Proteomes" id="UP000095751"/>
    </source>
</evidence>
<dbReference type="AlphaFoldDB" id="A0A1E7EPE3"/>
<name>A0A1E7EPE3_9STRA</name>
<dbReference type="KEGG" id="fcy:FRACYDRAFT_197021"/>